<dbReference type="CDD" id="cd03136">
    <property type="entry name" value="GATase1_AraC_ArgR_like"/>
    <property type="match status" value="1"/>
</dbReference>
<evidence type="ECO:0000313" key="5">
    <source>
        <dbReference type="EMBL" id="MCQ0971424.1"/>
    </source>
</evidence>
<gene>
    <name evidence="5" type="ORF">MLD63_13440</name>
</gene>
<evidence type="ECO:0000313" key="6">
    <source>
        <dbReference type="Proteomes" id="UP001203945"/>
    </source>
</evidence>
<dbReference type="InterPro" id="IPR029062">
    <property type="entry name" value="Class_I_gatase-like"/>
</dbReference>
<protein>
    <submittedName>
        <fullName evidence="5">GlxA family transcriptional regulator</fullName>
    </submittedName>
</protein>
<keyword evidence="2" id="KW-0238">DNA-binding</keyword>
<dbReference type="InterPro" id="IPR018060">
    <property type="entry name" value="HTH_AraC"/>
</dbReference>
<keyword evidence="6" id="KW-1185">Reference proteome</keyword>
<evidence type="ECO:0000256" key="2">
    <source>
        <dbReference type="ARBA" id="ARBA00023125"/>
    </source>
</evidence>
<dbReference type="InterPro" id="IPR052158">
    <property type="entry name" value="INH-QAR"/>
</dbReference>
<keyword evidence="1" id="KW-0805">Transcription regulation</keyword>
<dbReference type="SUPFAM" id="SSF52317">
    <property type="entry name" value="Class I glutamine amidotransferase-like"/>
    <property type="match status" value="1"/>
</dbReference>
<reference evidence="5 6" key="1">
    <citation type="submission" date="2022-03" db="EMBL/GenBank/DDBJ databases">
        <authorList>
            <person name="He Y."/>
        </authorList>
    </citation>
    <scope>NUCLEOTIDE SEQUENCE [LARGE SCALE GENOMIC DNA]</scope>
    <source>
        <strain evidence="5 6">TK19116</strain>
    </source>
</reference>
<dbReference type="RefSeq" id="WP_255330419.1">
    <property type="nucleotide sequence ID" value="NZ_JAKZEU010000004.1"/>
</dbReference>
<sequence>MARVILMNYEICLMDYEAILASIERRRPVSVRFLVLPGTSLMNFASAIDPLRAGNRIAGRTLFDWRALSLDATQPRSSAGLPLPTTGRFDATERCDILGIMAGFGAGGQQGRALPRAVWRAARGAALTLGIESGGWPMAQAGLLDGRRATTHWEDLEDFAAAFPQVDVRPERFVVDGHCVTTSGASPTFDLMIDLLRLRAGRGIALSAAGIFNYDIAHRPEDHQSPVAFGPSARFDPRLIRAVDAMQASLDAPITTASIARNCGLSARGLEVLFRRELGQSPARYYMSLRLIAARKLVLDTGLPILDIAIRTGFGSNAAFSRAYRQHYSTSPTVERRAVRAR</sequence>
<dbReference type="PROSITE" id="PS00041">
    <property type="entry name" value="HTH_ARAC_FAMILY_1"/>
    <property type="match status" value="1"/>
</dbReference>
<dbReference type="Pfam" id="PF12833">
    <property type="entry name" value="HTH_18"/>
    <property type="match status" value="1"/>
</dbReference>
<name>A0ABT1MTG0_9RHOB</name>
<dbReference type="SUPFAM" id="SSF46689">
    <property type="entry name" value="Homeodomain-like"/>
    <property type="match status" value="2"/>
</dbReference>
<dbReference type="Proteomes" id="UP001203945">
    <property type="component" value="Unassembled WGS sequence"/>
</dbReference>
<evidence type="ECO:0000256" key="1">
    <source>
        <dbReference type="ARBA" id="ARBA00023015"/>
    </source>
</evidence>
<dbReference type="InterPro" id="IPR009057">
    <property type="entry name" value="Homeodomain-like_sf"/>
</dbReference>
<dbReference type="EMBL" id="JAKZEU010000004">
    <property type="protein sequence ID" value="MCQ0971424.1"/>
    <property type="molecule type" value="Genomic_DNA"/>
</dbReference>
<comment type="caution">
    <text evidence="5">The sequence shown here is derived from an EMBL/GenBank/DDBJ whole genome shotgun (WGS) entry which is preliminary data.</text>
</comment>
<dbReference type="InterPro" id="IPR018062">
    <property type="entry name" value="HTH_AraC-typ_CS"/>
</dbReference>
<dbReference type="PROSITE" id="PS01124">
    <property type="entry name" value="HTH_ARAC_FAMILY_2"/>
    <property type="match status" value="1"/>
</dbReference>
<accession>A0ABT1MTG0</accession>
<dbReference type="Gene3D" id="1.10.10.60">
    <property type="entry name" value="Homeodomain-like"/>
    <property type="match status" value="1"/>
</dbReference>
<dbReference type="PANTHER" id="PTHR43130">
    <property type="entry name" value="ARAC-FAMILY TRANSCRIPTIONAL REGULATOR"/>
    <property type="match status" value="1"/>
</dbReference>
<dbReference type="PANTHER" id="PTHR43130:SF3">
    <property type="entry name" value="HTH-TYPE TRANSCRIPTIONAL REGULATOR RV1931C"/>
    <property type="match status" value="1"/>
</dbReference>
<keyword evidence="3" id="KW-0804">Transcription</keyword>
<feature type="domain" description="HTH araC/xylS-type" evidence="4">
    <location>
        <begin position="240"/>
        <end position="338"/>
    </location>
</feature>
<dbReference type="Gene3D" id="3.40.50.880">
    <property type="match status" value="1"/>
</dbReference>
<evidence type="ECO:0000259" key="4">
    <source>
        <dbReference type="PROSITE" id="PS01124"/>
    </source>
</evidence>
<organism evidence="5 6">
    <name type="scientific">Paracoccus albicereus</name>
    <dbReference type="NCBI Taxonomy" id="2922394"/>
    <lineage>
        <taxon>Bacteria</taxon>
        <taxon>Pseudomonadati</taxon>
        <taxon>Pseudomonadota</taxon>
        <taxon>Alphaproteobacteria</taxon>
        <taxon>Rhodobacterales</taxon>
        <taxon>Paracoccaceae</taxon>
        <taxon>Paracoccus</taxon>
    </lineage>
</organism>
<proteinExistence type="predicted"/>
<dbReference type="SMART" id="SM00342">
    <property type="entry name" value="HTH_ARAC"/>
    <property type="match status" value="1"/>
</dbReference>
<evidence type="ECO:0000256" key="3">
    <source>
        <dbReference type="ARBA" id="ARBA00023163"/>
    </source>
</evidence>